<name>A0AA88S2D8_9ASTE</name>
<feature type="domain" description="Retrovirus-related Pol polyprotein from transposon TNT 1-94-like beta-barrel" evidence="2">
    <location>
        <begin position="1"/>
        <end position="51"/>
    </location>
</feature>
<evidence type="ECO:0000259" key="2">
    <source>
        <dbReference type="Pfam" id="PF22936"/>
    </source>
</evidence>
<dbReference type="AlphaFoldDB" id="A0AA88S2D8"/>
<dbReference type="InterPro" id="IPR025724">
    <property type="entry name" value="GAG-pre-integrase_dom"/>
</dbReference>
<dbReference type="Pfam" id="PF22936">
    <property type="entry name" value="Pol_BBD"/>
    <property type="match status" value="1"/>
</dbReference>
<evidence type="ECO:0000313" key="3">
    <source>
        <dbReference type="EMBL" id="KAK2990731.1"/>
    </source>
</evidence>
<feature type="domain" description="GAG-pre-integrase" evidence="1">
    <location>
        <begin position="77"/>
        <end position="146"/>
    </location>
</feature>
<evidence type="ECO:0000259" key="1">
    <source>
        <dbReference type="Pfam" id="PF13976"/>
    </source>
</evidence>
<proteinExistence type="predicted"/>
<comment type="caution">
    <text evidence="3">The sequence shown here is derived from an EMBL/GenBank/DDBJ whole genome shotgun (WGS) entry which is preliminary data.</text>
</comment>
<protein>
    <recommendedName>
        <fullName evidence="5">GAG-pre-integrase domain-containing protein</fullName>
    </recommendedName>
</protein>
<dbReference type="InterPro" id="IPR054722">
    <property type="entry name" value="PolX-like_BBD"/>
</dbReference>
<keyword evidence="4" id="KW-1185">Reference proteome</keyword>
<sequence>MGNNVACKVGGICSILIRMHDGVVRTMTDVRHVGEQRKKLISLGTLNSYGCSYRVAGRFIRIMKGALVVMKGLKQNNLYLLQGSTIIGGAAVASSFDIDSDVTKLWHMCLGHMCERGMDVLSKQGSLESKKIGKLDFCEHYVFGKQCMVKFSPAIHTTKDVTFDESSMLLKEELTDTGKDHGVREKVELEVRGSDSLLIIPINEEDGSYSIKQNEEPREELNNIARNRLRREVRPP</sequence>
<dbReference type="EMBL" id="JAVXUO010000622">
    <property type="protein sequence ID" value="KAK2990731.1"/>
    <property type="molecule type" value="Genomic_DNA"/>
</dbReference>
<dbReference type="Pfam" id="PF13976">
    <property type="entry name" value="gag_pre-integrs"/>
    <property type="match status" value="1"/>
</dbReference>
<dbReference type="Proteomes" id="UP001187471">
    <property type="component" value="Unassembled WGS sequence"/>
</dbReference>
<gene>
    <name evidence="3" type="ORF">RJ640_003799</name>
</gene>
<evidence type="ECO:0000313" key="4">
    <source>
        <dbReference type="Proteomes" id="UP001187471"/>
    </source>
</evidence>
<reference evidence="3" key="1">
    <citation type="submission" date="2022-12" db="EMBL/GenBank/DDBJ databases">
        <title>Draft genome assemblies for two species of Escallonia (Escalloniales).</title>
        <authorList>
            <person name="Chanderbali A."/>
            <person name="Dervinis C."/>
            <person name="Anghel I."/>
            <person name="Soltis D."/>
            <person name="Soltis P."/>
            <person name="Zapata F."/>
        </authorList>
    </citation>
    <scope>NUCLEOTIDE SEQUENCE</scope>
    <source>
        <strain evidence="3">UCBG92.1500</strain>
        <tissue evidence="3">Leaf</tissue>
    </source>
</reference>
<evidence type="ECO:0008006" key="5">
    <source>
        <dbReference type="Google" id="ProtNLM"/>
    </source>
</evidence>
<organism evidence="3 4">
    <name type="scientific">Escallonia rubra</name>
    <dbReference type="NCBI Taxonomy" id="112253"/>
    <lineage>
        <taxon>Eukaryota</taxon>
        <taxon>Viridiplantae</taxon>
        <taxon>Streptophyta</taxon>
        <taxon>Embryophyta</taxon>
        <taxon>Tracheophyta</taxon>
        <taxon>Spermatophyta</taxon>
        <taxon>Magnoliopsida</taxon>
        <taxon>eudicotyledons</taxon>
        <taxon>Gunneridae</taxon>
        <taxon>Pentapetalae</taxon>
        <taxon>asterids</taxon>
        <taxon>campanulids</taxon>
        <taxon>Escalloniales</taxon>
        <taxon>Escalloniaceae</taxon>
        <taxon>Escallonia</taxon>
    </lineage>
</organism>
<accession>A0AA88S2D8</accession>